<dbReference type="RefSeq" id="XP_022403729.1">
    <property type="nucleotide sequence ID" value="XM_022545833.1"/>
</dbReference>
<feature type="domain" description="Mitochondrial resolvase Ydc2 catalytic" evidence="2">
    <location>
        <begin position="72"/>
        <end position="376"/>
    </location>
</feature>
<dbReference type="InterPro" id="IPR015242">
    <property type="entry name" value="Ydc2_cat"/>
</dbReference>
<feature type="compositionally biased region" description="Polar residues" evidence="1">
    <location>
        <begin position="119"/>
        <end position="135"/>
    </location>
</feature>
<dbReference type="GO" id="GO:0005739">
    <property type="term" value="C:mitochondrion"/>
    <property type="evidence" value="ECO:0007669"/>
    <property type="project" value="TreeGrafter"/>
</dbReference>
<dbReference type="PANTHER" id="PTHR28072">
    <property type="entry name" value="CRUCIFORM CUTTING ENDONUCLEASE 1, MITOCHONDRIAL-RELATED"/>
    <property type="match status" value="1"/>
</dbReference>
<dbReference type="GO" id="GO:0000403">
    <property type="term" value="F:Y-form DNA binding"/>
    <property type="evidence" value="ECO:0007669"/>
    <property type="project" value="TreeGrafter"/>
</dbReference>
<organism evidence="3 4">
    <name type="scientific">Aspergillus glaucus CBS 516.65</name>
    <dbReference type="NCBI Taxonomy" id="1160497"/>
    <lineage>
        <taxon>Eukaryota</taxon>
        <taxon>Fungi</taxon>
        <taxon>Dikarya</taxon>
        <taxon>Ascomycota</taxon>
        <taxon>Pezizomycotina</taxon>
        <taxon>Eurotiomycetes</taxon>
        <taxon>Eurotiomycetidae</taxon>
        <taxon>Eurotiales</taxon>
        <taxon>Aspergillaceae</taxon>
        <taxon>Aspergillus</taxon>
        <taxon>Aspergillus subgen. Aspergillus</taxon>
    </lineage>
</organism>
<dbReference type="InterPro" id="IPR012337">
    <property type="entry name" value="RNaseH-like_sf"/>
</dbReference>
<gene>
    <name evidence="3" type="ORF">ASPGLDRAFT_43512</name>
</gene>
<dbReference type="Proteomes" id="UP000184300">
    <property type="component" value="Unassembled WGS sequence"/>
</dbReference>
<dbReference type="GO" id="GO:0004520">
    <property type="term" value="F:DNA endonuclease activity"/>
    <property type="evidence" value="ECO:0007669"/>
    <property type="project" value="TreeGrafter"/>
</dbReference>
<dbReference type="GeneID" id="34462094"/>
<protein>
    <recommendedName>
        <fullName evidence="2">Mitochondrial resolvase Ydc2 catalytic domain-containing protein</fullName>
    </recommendedName>
</protein>
<feature type="region of interest" description="Disordered" evidence="1">
    <location>
        <begin position="119"/>
        <end position="151"/>
    </location>
</feature>
<dbReference type="GO" id="GO:0000402">
    <property type="term" value="F:crossed form four-way junction DNA binding"/>
    <property type="evidence" value="ECO:0007669"/>
    <property type="project" value="TreeGrafter"/>
</dbReference>
<feature type="compositionally biased region" description="Basic and acidic residues" evidence="1">
    <location>
        <begin position="137"/>
        <end position="151"/>
    </location>
</feature>
<dbReference type="PANTHER" id="PTHR28072:SF1">
    <property type="entry name" value="CRUCIFORM CUTTING ENDONUCLEASE 1, MITOCHONDRIAL-RELATED"/>
    <property type="match status" value="1"/>
</dbReference>
<dbReference type="GO" id="GO:0070336">
    <property type="term" value="F:flap-structured DNA binding"/>
    <property type="evidence" value="ECO:0007669"/>
    <property type="project" value="TreeGrafter"/>
</dbReference>
<dbReference type="EMBL" id="KV878891">
    <property type="protein sequence ID" value="OJJ87040.1"/>
    <property type="molecule type" value="Genomic_DNA"/>
</dbReference>
<dbReference type="OrthoDB" id="5552842at2759"/>
<accession>A0A1L9VT17</accession>
<name>A0A1L9VT17_ASPGL</name>
<keyword evidence="4" id="KW-1185">Reference proteome</keyword>
<evidence type="ECO:0000313" key="3">
    <source>
        <dbReference type="EMBL" id="OJJ87040.1"/>
    </source>
</evidence>
<dbReference type="InterPro" id="IPR036397">
    <property type="entry name" value="RNaseH_sf"/>
</dbReference>
<dbReference type="CDD" id="cd16963">
    <property type="entry name" value="CCE1"/>
    <property type="match status" value="1"/>
</dbReference>
<sequence length="389" mass="43678">MHLTRPLYQPQLWQKALPTLKSAHLKSIAQATGIKFAGPKATVLERIQGELSRHEAGKKQQSENDGDKGLSVLSIDMGIRNLAFAHLTVPPSSSSSSTSTPAKRPGVTLNAWHRIDISTNQLSTSTSPEPINSSLPKLERKKEEKERQKEAHTMNEIYTPDFYAQNAYAFLTTLLEKYQPTHILIERQRFRSASGAAVQEWSLRVGVFEGVLYAVLYTLARQRRLGLPSYKPAPLSGFFGSGNFVDFGPGPVVNGIEPSRVLRYWGERMGFKSFFLEGKEKKTAKDGKKVKIDLAGHWLDPEHPITDEVDEDGDLSTDLIVGEDVGLNETLHAYLAKWHRKRGKEKRKDIGKLDDLADCLVQGMTWLEWQVMRDRILREGVDFLLADGN</sequence>
<dbReference type="AlphaFoldDB" id="A0A1L9VT17"/>
<dbReference type="STRING" id="1160497.A0A1L9VT17"/>
<dbReference type="SUPFAM" id="SSF53098">
    <property type="entry name" value="Ribonuclease H-like"/>
    <property type="match status" value="1"/>
</dbReference>
<dbReference type="Gene3D" id="3.30.420.10">
    <property type="entry name" value="Ribonuclease H-like superfamily/Ribonuclease H"/>
    <property type="match status" value="1"/>
</dbReference>
<dbReference type="Pfam" id="PF09159">
    <property type="entry name" value="Ydc2-catalyt"/>
    <property type="match status" value="1"/>
</dbReference>
<proteinExistence type="predicted"/>
<dbReference type="VEuPathDB" id="FungiDB:ASPGLDRAFT_43512"/>
<dbReference type="InterPro" id="IPR039197">
    <property type="entry name" value="Mrs1/Cce1"/>
</dbReference>
<evidence type="ECO:0000313" key="4">
    <source>
        <dbReference type="Proteomes" id="UP000184300"/>
    </source>
</evidence>
<reference evidence="4" key="1">
    <citation type="journal article" date="2017" name="Genome Biol.">
        <title>Comparative genomics reveals high biological diversity and specific adaptations in the industrially and medically important fungal genus Aspergillus.</title>
        <authorList>
            <person name="de Vries R.P."/>
            <person name="Riley R."/>
            <person name="Wiebenga A."/>
            <person name="Aguilar-Osorio G."/>
            <person name="Amillis S."/>
            <person name="Uchima C.A."/>
            <person name="Anderluh G."/>
            <person name="Asadollahi M."/>
            <person name="Askin M."/>
            <person name="Barry K."/>
            <person name="Battaglia E."/>
            <person name="Bayram O."/>
            <person name="Benocci T."/>
            <person name="Braus-Stromeyer S.A."/>
            <person name="Caldana C."/>
            <person name="Canovas D."/>
            <person name="Cerqueira G.C."/>
            <person name="Chen F."/>
            <person name="Chen W."/>
            <person name="Choi C."/>
            <person name="Clum A."/>
            <person name="Dos Santos R.A."/>
            <person name="Damasio A.R."/>
            <person name="Diallinas G."/>
            <person name="Emri T."/>
            <person name="Fekete E."/>
            <person name="Flipphi M."/>
            <person name="Freyberg S."/>
            <person name="Gallo A."/>
            <person name="Gournas C."/>
            <person name="Habgood R."/>
            <person name="Hainaut M."/>
            <person name="Harispe M.L."/>
            <person name="Henrissat B."/>
            <person name="Hilden K.S."/>
            <person name="Hope R."/>
            <person name="Hossain A."/>
            <person name="Karabika E."/>
            <person name="Karaffa L."/>
            <person name="Karanyi Z."/>
            <person name="Krasevec N."/>
            <person name="Kuo A."/>
            <person name="Kusch H."/>
            <person name="LaButti K."/>
            <person name="Lagendijk E.L."/>
            <person name="Lapidus A."/>
            <person name="Levasseur A."/>
            <person name="Lindquist E."/>
            <person name="Lipzen A."/>
            <person name="Logrieco A.F."/>
            <person name="MacCabe A."/>
            <person name="Maekelae M.R."/>
            <person name="Malavazi I."/>
            <person name="Melin P."/>
            <person name="Meyer V."/>
            <person name="Mielnichuk N."/>
            <person name="Miskei M."/>
            <person name="Molnar A.P."/>
            <person name="Mule G."/>
            <person name="Ngan C.Y."/>
            <person name="Orejas M."/>
            <person name="Orosz E."/>
            <person name="Ouedraogo J.P."/>
            <person name="Overkamp K.M."/>
            <person name="Park H.-S."/>
            <person name="Perrone G."/>
            <person name="Piumi F."/>
            <person name="Punt P.J."/>
            <person name="Ram A.F."/>
            <person name="Ramon A."/>
            <person name="Rauscher S."/>
            <person name="Record E."/>
            <person name="Riano-Pachon D.M."/>
            <person name="Robert V."/>
            <person name="Roehrig J."/>
            <person name="Ruller R."/>
            <person name="Salamov A."/>
            <person name="Salih N.S."/>
            <person name="Samson R.A."/>
            <person name="Sandor E."/>
            <person name="Sanguinetti M."/>
            <person name="Schuetze T."/>
            <person name="Sepcic K."/>
            <person name="Shelest E."/>
            <person name="Sherlock G."/>
            <person name="Sophianopoulou V."/>
            <person name="Squina F.M."/>
            <person name="Sun H."/>
            <person name="Susca A."/>
            <person name="Todd R.B."/>
            <person name="Tsang A."/>
            <person name="Unkles S.E."/>
            <person name="van de Wiele N."/>
            <person name="van Rossen-Uffink D."/>
            <person name="Oliveira J.V."/>
            <person name="Vesth T.C."/>
            <person name="Visser J."/>
            <person name="Yu J.-H."/>
            <person name="Zhou M."/>
            <person name="Andersen M.R."/>
            <person name="Archer D.B."/>
            <person name="Baker S.E."/>
            <person name="Benoit I."/>
            <person name="Brakhage A.A."/>
            <person name="Braus G.H."/>
            <person name="Fischer R."/>
            <person name="Frisvad J.C."/>
            <person name="Goldman G.H."/>
            <person name="Houbraken J."/>
            <person name="Oakley B."/>
            <person name="Pocsi I."/>
            <person name="Scazzocchio C."/>
            <person name="Seiboth B."/>
            <person name="vanKuyk P.A."/>
            <person name="Wortman J."/>
            <person name="Dyer P.S."/>
            <person name="Grigoriev I.V."/>
        </authorList>
    </citation>
    <scope>NUCLEOTIDE SEQUENCE [LARGE SCALE GENOMIC DNA]</scope>
    <source>
        <strain evidence="4">CBS 516.65</strain>
    </source>
</reference>
<evidence type="ECO:0000259" key="2">
    <source>
        <dbReference type="Pfam" id="PF09159"/>
    </source>
</evidence>
<evidence type="ECO:0000256" key="1">
    <source>
        <dbReference type="SAM" id="MobiDB-lite"/>
    </source>
</evidence>